<dbReference type="CDD" id="cd06257">
    <property type="entry name" value="DnaJ"/>
    <property type="match status" value="1"/>
</dbReference>
<accession>A0ABY4CG90</accession>
<keyword evidence="3" id="KW-1185">Reference proteome</keyword>
<evidence type="ECO:0000313" key="3">
    <source>
        <dbReference type="Proteomes" id="UP000830116"/>
    </source>
</evidence>
<protein>
    <submittedName>
        <fullName evidence="2">J domain-containing protein</fullName>
    </submittedName>
</protein>
<evidence type="ECO:0000256" key="1">
    <source>
        <dbReference type="SAM" id="MobiDB-lite"/>
    </source>
</evidence>
<dbReference type="EMBL" id="CP093442">
    <property type="protein sequence ID" value="UOF02578.1"/>
    <property type="molecule type" value="Genomic_DNA"/>
</dbReference>
<dbReference type="RefSeq" id="WP_243540259.1">
    <property type="nucleotide sequence ID" value="NZ_CP093442.1"/>
</dbReference>
<organism evidence="2 3">
    <name type="scientific">Bdellovibrio reynosensis</name>
    <dbReference type="NCBI Taxonomy" id="2835041"/>
    <lineage>
        <taxon>Bacteria</taxon>
        <taxon>Pseudomonadati</taxon>
        <taxon>Bdellovibrionota</taxon>
        <taxon>Bdellovibrionia</taxon>
        <taxon>Bdellovibrionales</taxon>
        <taxon>Pseudobdellovibrionaceae</taxon>
        <taxon>Bdellovibrio</taxon>
    </lineage>
</organism>
<dbReference type="SUPFAM" id="SSF46565">
    <property type="entry name" value="Chaperone J-domain"/>
    <property type="match status" value="1"/>
</dbReference>
<evidence type="ECO:0000313" key="2">
    <source>
        <dbReference type="EMBL" id="UOF02578.1"/>
    </source>
</evidence>
<name>A0ABY4CG90_9BACT</name>
<dbReference type="Gene3D" id="1.10.287.110">
    <property type="entry name" value="DnaJ domain"/>
    <property type="match status" value="1"/>
</dbReference>
<dbReference type="InterPro" id="IPR001623">
    <property type="entry name" value="DnaJ_domain"/>
</dbReference>
<gene>
    <name evidence="2" type="ORF">MNR06_06390</name>
</gene>
<reference evidence="2" key="1">
    <citation type="submission" date="2022-03" db="EMBL/GenBank/DDBJ databases">
        <title>Genome Identification and Characterization of new species Bdellovibrio reynosense LBG001 sp. nov. from a Mexico soil sample.</title>
        <authorList>
            <person name="Camilli A."/>
            <person name="Ajao Y."/>
            <person name="Guo X."/>
        </authorList>
    </citation>
    <scope>NUCLEOTIDE SEQUENCE</scope>
    <source>
        <strain evidence="2">LBG001</strain>
    </source>
</reference>
<dbReference type="Proteomes" id="UP000830116">
    <property type="component" value="Chromosome"/>
</dbReference>
<feature type="region of interest" description="Disordered" evidence="1">
    <location>
        <begin position="53"/>
        <end position="72"/>
    </location>
</feature>
<sequence length="134" mass="15279">MSFQASFKQILREKMGENTSSSSAKMTDPSLNDPAHMAYLLGKIGRLELQTPRGQYPAPKVRPQRKPHSFNHSQRQAYEFMKSWIHDLNEGFTANELKKAFRQAAIILHPDHGGNTEQFIDLKAHYETLKGLTP</sequence>
<proteinExistence type="predicted"/>
<dbReference type="InterPro" id="IPR036869">
    <property type="entry name" value="J_dom_sf"/>
</dbReference>